<dbReference type="HAMAP" id="MF_00163">
    <property type="entry name" value="Pep_deformylase"/>
    <property type="match status" value="1"/>
</dbReference>
<dbReference type="GO" id="GO:0046872">
    <property type="term" value="F:metal ion binding"/>
    <property type="evidence" value="ECO:0007669"/>
    <property type="project" value="UniProtKB-KW"/>
</dbReference>
<dbReference type="AlphaFoldDB" id="A0AAJ7FGC2"/>
<keyword evidence="2 7" id="KW-0479">Metal-binding</keyword>
<gene>
    <name evidence="9" type="primary">LOC107265490</name>
</gene>
<proteinExistence type="inferred from homology"/>
<accession>A0AAJ7FGC2</accession>
<dbReference type="RefSeq" id="XP_015590469.1">
    <property type="nucleotide sequence ID" value="XM_015734983.2"/>
</dbReference>
<dbReference type="SUPFAM" id="SSF56420">
    <property type="entry name" value="Peptide deformylase"/>
    <property type="match status" value="1"/>
</dbReference>
<evidence type="ECO:0000256" key="7">
    <source>
        <dbReference type="RuleBase" id="RU362111"/>
    </source>
</evidence>
<dbReference type="Proteomes" id="UP000694920">
    <property type="component" value="Unplaced"/>
</dbReference>
<evidence type="ECO:0000256" key="1">
    <source>
        <dbReference type="ARBA" id="ARBA00010759"/>
    </source>
</evidence>
<evidence type="ECO:0000256" key="6">
    <source>
        <dbReference type="ARBA" id="ARBA00048875"/>
    </source>
</evidence>
<keyword evidence="3 7" id="KW-0378">Hydrolase</keyword>
<dbReference type="KEGG" id="ccin:107265490"/>
<evidence type="ECO:0000256" key="2">
    <source>
        <dbReference type="ARBA" id="ARBA00022723"/>
    </source>
</evidence>
<dbReference type="Pfam" id="PF01327">
    <property type="entry name" value="Pep_deformylase"/>
    <property type="match status" value="1"/>
</dbReference>
<protein>
    <recommendedName>
        <fullName evidence="7">Peptide deformylase</fullName>
        <ecNumber evidence="7">3.5.1.88</ecNumber>
    </recommendedName>
</protein>
<dbReference type="PANTHER" id="PTHR10458">
    <property type="entry name" value="PEPTIDE DEFORMYLASE"/>
    <property type="match status" value="1"/>
</dbReference>
<evidence type="ECO:0000256" key="3">
    <source>
        <dbReference type="ARBA" id="ARBA00022801"/>
    </source>
</evidence>
<dbReference type="FunFam" id="3.90.45.10:FF:000003">
    <property type="entry name" value="Peptide deformylase"/>
    <property type="match status" value="1"/>
</dbReference>
<dbReference type="NCBIfam" id="NF001159">
    <property type="entry name" value="PRK00150.1-3"/>
    <property type="match status" value="1"/>
</dbReference>
<reference evidence="9" key="1">
    <citation type="submission" date="2025-08" db="UniProtKB">
        <authorList>
            <consortium name="RefSeq"/>
        </authorList>
    </citation>
    <scope>IDENTIFICATION</scope>
</reference>
<evidence type="ECO:0000313" key="9">
    <source>
        <dbReference type="RefSeq" id="XP_015590469.1"/>
    </source>
</evidence>
<dbReference type="EC" id="3.5.1.88" evidence="7"/>
<dbReference type="GeneID" id="107265490"/>
<evidence type="ECO:0000313" key="8">
    <source>
        <dbReference type="Proteomes" id="UP000694920"/>
    </source>
</evidence>
<comment type="catalytic activity">
    <reaction evidence="6 7">
        <text>N-terminal N-formyl-L-methionyl-[peptide] + H2O = N-terminal L-methionyl-[peptide] + formate</text>
        <dbReference type="Rhea" id="RHEA:24420"/>
        <dbReference type="Rhea" id="RHEA-COMP:10639"/>
        <dbReference type="Rhea" id="RHEA-COMP:10640"/>
        <dbReference type="ChEBI" id="CHEBI:15377"/>
        <dbReference type="ChEBI" id="CHEBI:15740"/>
        <dbReference type="ChEBI" id="CHEBI:49298"/>
        <dbReference type="ChEBI" id="CHEBI:64731"/>
        <dbReference type="EC" id="3.5.1.88"/>
    </reaction>
</comment>
<evidence type="ECO:0000256" key="5">
    <source>
        <dbReference type="ARBA" id="ARBA00037114"/>
    </source>
</evidence>
<comment type="similarity">
    <text evidence="1 7">Belongs to the polypeptide deformylase family.</text>
</comment>
<dbReference type="InterPro" id="IPR023635">
    <property type="entry name" value="Peptide_deformylase"/>
</dbReference>
<dbReference type="PANTHER" id="PTHR10458:SF2">
    <property type="entry name" value="PEPTIDE DEFORMYLASE, MITOCHONDRIAL"/>
    <property type="match status" value="1"/>
</dbReference>
<dbReference type="GO" id="GO:0005739">
    <property type="term" value="C:mitochondrion"/>
    <property type="evidence" value="ECO:0007669"/>
    <property type="project" value="TreeGrafter"/>
</dbReference>
<comment type="function">
    <text evidence="5 7">Removes the formyl group from the N-terminal Met of newly synthesized proteins.</text>
</comment>
<keyword evidence="4 7" id="KW-0648">Protein biosynthesis</keyword>
<dbReference type="Gene3D" id="3.90.45.10">
    <property type="entry name" value="Peptide deformylase"/>
    <property type="match status" value="1"/>
</dbReference>
<name>A0AAJ7FGC2_CEPCN</name>
<dbReference type="GO" id="GO:0042586">
    <property type="term" value="F:peptide deformylase activity"/>
    <property type="evidence" value="ECO:0007669"/>
    <property type="project" value="UniProtKB-EC"/>
</dbReference>
<dbReference type="CDD" id="cd00487">
    <property type="entry name" value="Pep_deformylase"/>
    <property type="match status" value="1"/>
</dbReference>
<dbReference type="InterPro" id="IPR036821">
    <property type="entry name" value="Peptide_deformylase_sf"/>
</dbReference>
<dbReference type="GO" id="GO:0006412">
    <property type="term" value="P:translation"/>
    <property type="evidence" value="ECO:0007669"/>
    <property type="project" value="UniProtKB-KW"/>
</dbReference>
<sequence length="240" mass="27455">MATLRRILTISIPPYHVMSMKNNARSMSFHKLKIALRSFWRSDKDAPVYGHICQVGDPVLRTQAMPVEPEIICTKDFQALLGHLKDVMKWYNAVGLAAPQIGLPWQIFAVEVTKSHLKSIPKEMRDAQGMEEIPFQVFINPTLRVTDYTVLRLPERCESIRGYSADVPRSKEVEVTALTEKGKSITWIAKGWSARIVQHEYDHLQGRVFTDIMDPKTFNCTAWNAINGCRGRIELKYIPK</sequence>
<dbReference type="PRINTS" id="PR01576">
    <property type="entry name" value="PDEFORMYLASE"/>
</dbReference>
<organism evidence="8 9">
    <name type="scientific">Cephus cinctus</name>
    <name type="common">Wheat stem sawfly</name>
    <dbReference type="NCBI Taxonomy" id="211228"/>
    <lineage>
        <taxon>Eukaryota</taxon>
        <taxon>Metazoa</taxon>
        <taxon>Ecdysozoa</taxon>
        <taxon>Arthropoda</taxon>
        <taxon>Hexapoda</taxon>
        <taxon>Insecta</taxon>
        <taxon>Pterygota</taxon>
        <taxon>Neoptera</taxon>
        <taxon>Endopterygota</taxon>
        <taxon>Hymenoptera</taxon>
        <taxon>Cephoidea</taxon>
        <taxon>Cephidae</taxon>
        <taxon>Cephus</taxon>
    </lineage>
</organism>
<keyword evidence="8" id="KW-1185">Reference proteome</keyword>
<evidence type="ECO:0000256" key="4">
    <source>
        <dbReference type="ARBA" id="ARBA00022917"/>
    </source>
</evidence>